<comment type="caution">
    <text evidence="1">The sequence shown here is derived from an EMBL/GenBank/DDBJ whole genome shotgun (WGS) entry which is preliminary data.</text>
</comment>
<evidence type="ECO:0000313" key="1">
    <source>
        <dbReference type="EMBL" id="EPS60113.1"/>
    </source>
</evidence>
<keyword evidence="2" id="KW-1185">Reference proteome</keyword>
<dbReference type="EMBL" id="AUSU01007812">
    <property type="protein sequence ID" value="EPS60113.1"/>
    <property type="molecule type" value="Genomic_DNA"/>
</dbReference>
<dbReference type="OrthoDB" id="428658at2759"/>
<dbReference type="AlphaFoldDB" id="S8DBJ5"/>
<evidence type="ECO:0000313" key="2">
    <source>
        <dbReference type="Proteomes" id="UP000015453"/>
    </source>
</evidence>
<evidence type="ECO:0008006" key="3">
    <source>
        <dbReference type="Google" id="ProtNLM"/>
    </source>
</evidence>
<reference evidence="1 2" key="1">
    <citation type="journal article" date="2013" name="BMC Genomics">
        <title>The miniature genome of a carnivorous plant Genlisea aurea contains a low number of genes and short non-coding sequences.</title>
        <authorList>
            <person name="Leushkin E.V."/>
            <person name="Sutormin R.A."/>
            <person name="Nabieva E.R."/>
            <person name="Penin A.A."/>
            <person name="Kondrashov A.S."/>
            <person name="Logacheva M.D."/>
        </authorList>
    </citation>
    <scope>NUCLEOTIDE SEQUENCE [LARGE SCALE GENOMIC DNA]</scope>
</reference>
<gene>
    <name evidence="1" type="ORF">M569_14691</name>
</gene>
<proteinExistence type="predicted"/>
<accession>S8DBJ5</accession>
<feature type="non-terminal residue" evidence="1">
    <location>
        <position position="165"/>
    </location>
</feature>
<dbReference type="Proteomes" id="UP000015453">
    <property type="component" value="Unassembled WGS sequence"/>
</dbReference>
<organism evidence="1 2">
    <name type="scientific">Genlisea aurea</name>
    <dbReference type="NCBI Taxonomy" id="192259"/>
    <lineage>
        <taxon>Eukaryota</taxon>
        <taxon>Viridiplantae</taxon>
        <taxon>Streptophyta</taxon>
        <taxon>Embryophyta</taxon>
        <taxon>Tracheophyta</taxon>
        <taxon>Spermatophyta</taxon>
        <taxon>Magnoliopsida</taxon>
        <taxon>eudicotyledons</taxon>
        <taxon>Gunneridae</taxon>
        <taxon>Pentapetalae</taxon>
        <taxon>asterids</taxon>
        <taxon>lamiids</taxon>
        <taxon>Lamiales</taxon>
        <taxon>Lentibulariaceae</taxon>
        <taxon>Genlisea</taxon>
    </lineage>
</organism>
<protein>
    <recommendedName>
        <fullName evidence="3">Pseudouridine synthase RsuA/RluA-like domain-containing protein</fullName>
    </recommendedName>
</protein>
<feature type="non-terminal residue" evidence="1">
    <location>
        <position position="1"/>
    </location>
</feature>
<sequence>WLTLPAFSETADACSTGKRIFGRHPVTNMTTLKWILNCCPQLPRSLVQKLFRLRRVRKKCSYFTEEMQPKRVGATDLMEVGDIIFLPKSVDGEASSPTSSNKNGLFDEEESRFVRSLELYKDSAIIVVNKPPGLPVQGGVGIKSSLDELAAKYLKYDFQDYPRLV</sequence>
<name>S8DBJ5_9LAMI</name>